<dbReference type="OrthoDB" id="6284818at2759"/>
<gene>
    <name evidence="2" type="ORF">A3Q56_02324</name>
</gene>
<dbReference type="GO" id="GO:0030246">
    <property type="term" value="F:carbohydrate binding"/>
    <property type="evidence" value="ECO:0007669"/>
    <property type="project" value="InterPro"/>
</dbReference>
<dbReference type="GO" id="GO:0005975">
    <property type="term" value="P:carbohydrate metabolic process"/>
    <property type="evidence" value="ECO:0007669"/>
    <property type="project" value="InterPro"/>
</dbReference>
<feature type="non-terminal residue" evidence="2">
    <location>
        <position position="1"/>
    </location>
</feature>
<comment type="caution">
    <text evidence="2">The sequence shown here is derived from an EMBL/GenBank/DDBJ whole genome shotgun (WGS) entry which is preliminary data.</text>
</comment>
<dbReference type="Gene3D" id="2.70.98.30">
    <property type="entry name" value="Golgi alpha-mannosidase II, domain 4"/>
    <property type="match status" value="1"/>
</dbReference>
<evidence type="ECO:0000259" key="1">
    <source>
        <dbReference type="Pfam" id="PF08393"/>
    </source>
</evidence>
<dbReference type="PANTHER" id="PTHR22878:SF66">
    <property type="entry name" value="DYNEIN AXONEMAL HEAVY CHAIN 7"/>
    <property type="match status" value="1"/>
</dbReference>
<evidence type="ECO:0000313" key="3">
    <source>
        <dbReference type="Proteomes" id="UP000078046"/>
    </source>
</evidence>
<dbReference type="GO" id="GO:0030286">
    <property type="term" value="C:dynein complex"/>
    <property type="evidence" value="ECO:0007669"/>
    <property type="project" value="InterPro"/>
</dbReference>
<dbReference type="InterPro" id="IPR013602">
    <property type="entry name" value="Dynein_heavy_linker"/>
</dbReference>
<organism evidence="2 3">
    <name type="scientific">Intoshia linei</name>
    <dbReference type="NCBI Taxonomy" id="1819745"/>
    <lineage>
        <taxon>Eukaryota</taxon>
        <taxon>Metazoa</taxon>
        <taxon>Spiralia</taxon>
        <taxon>Lophotrochozoa</taxon>
        <taxon>Mesozoa</taxon>
        <taxon>Orthonectida</taxon>
        <taxon>Rhopaluridae</taxon>
        <taxon>Intoshia</taxon>
    </lineage>
</organism>
<dbReference type="EMBL" id="LWCA01000215">
    <property type="protein sequence ID" value="OAF69882.1"/>
    <property type="molecule type" value="Genomic_DNA"/>
</dbReference>
<dbReference type="GO" id="GO:0003824">
    <property type="term" value="F:catalytic activity"/>
    <property type="evidence" value="ECO:0007669"/>
    <property type="project" value="InterPro"/>
</dbReference>
<reference evidence="2 3" key="1">
    <citation type="submission" date="2016-04" db="EMBL/GenBank/DDBJ databases">
        <title>The genome of Intoshia linei affirms orthonectids as highly simplified spiralians.</title>
        <authorList>
            <person name="Mikhailov K.V."/>
            <person name="Slusarev G.S."/>
            <person name="Nikitin M.A."/>
            <person name="Logacheva M.D."/>
            <person name="Penin A."/>
            <person name="Aleoshin V."/>
            <person name="Panchin Y.V."/>
        </authorList>
    </citation>
    <scope>NUCLEOTIDE SEQUENCE [LARGE SCALE GENOMIC DNA]</scope>
    <source>
        <strain evidence="2">Intl2013</strain>
        <tissue evidence="2">Whole animal</tissue>
    </source>
</reference>
<dbReference type="SUPFAM" id="SSF74650">
    <property type="entry name" value="Galactose mutarotase-like"/>
    <property type="match status" value="1"/>
</dbReference>
<dbReference type="GO" id="GO:0051959">
    <property type="term" value="F:dynein light intermediate chain binding"/>
    <property type="evidence" value="ECO:0007669"/>
    <property type="project" value="InterPro"/>
</dbReference>
<sequence length="801" mass="93744">VAKFDQSKTLSEDINFLEKQKIGTGYMAREQNDNPHIKEILEKLSYGPSMDLMVVHHLIMICQLKKIYLKRKMILKLICYAWLPEIQNIFYQGNKRKIVPNNQDSTRLIKFYDCAAALMVDHVQSLLLNSMKDYTNMIVSPSNNLNIYQHPGFIIQLILKNGKLIFEPTFEEFKTILKNLFETMIHSLDGIPRIETKLYSEWDNSSTELKPIILDSVINHNLEAIENLIEVDSKSPIRYILKFDKYNFLIEKEIENEINMLLSENRDFFEYSREYNKYERLSNEIKYNTEKSVRLGTFEISCDLFIKALTKRAEYLSDVILNKMIHDHQKANIDLAQEYEKIAEKALTTPANTEELVQLQKYISVAKYQSIVKLEQKLANSKDRLLFLIDNSTFSPADMQNNSNVFLWNERIKSIFDEHDIIIKDKKVQFQDALKLKQDRFAEDLEVYSKQVDELKNFGDINDVDRYLKKSEILSAKFTAASEKIEQFNREEEAYDWKITQYPQLKKTKDRLAPYLQLYEQTVKFNTQYLAWMTGPMESIDPDEVEKDVMNYNRILYKLEKTFKDSPSTRKIATKVNYILVIRYNETEKYEANFYPITNSIHIHGKTDSITVLVDRPVGGTSPHKGQIDLLIHRSLASHDQLGIPEKLVDNSKIHTIHSIMFDKSINDIPLMNQNKLNEPVTQCMNGIQNFDTYENSTSYTNYSITNSNPESFKINKNVHLLTLQMLQEKILMRFQYNDGKIEKQESLFEWICPEIMFKGLKVKTMESMSLDAVTVNSDQIYSEYCVKIKPGEIKTLLITL</sequence>
<dbReference type="Proteomes" id="UP000078046">
    <property type="component" value="Unassembled WGS sequence"/>
</dbReference>
<keyword evidence="3" id="KW-1185">Reference proteome</keyword>
<name>A0A177B877_9BILA</name>
<dbReference type="AlphaFoldDB" id="A0A177B877"/>
<dbReference type="InterPro" id="IPR026983">
    <property type="entry name" value="DHC"/>
</dbReference>
<accession>A0A177B877</accession>
<dbReference type="InterPro" id="IPR011013">
    <property type="entry name" value="Gal_mutarotase_sf_dom"/>
</dbReference>
<dbReference type="Pfam" id="PF08393">
    <property type="entry name" value="DHC_N2"/>
    <property type="match status" value="1"/>
</dbReference>
<protein>
    <recommendedName>
        <fullName evidence="1">Dynein heavy chain linker domain-containing protein</fullName>
    </recommendedName>
</protein>
<evidence type="ECO:0000313" key="2">
    <source>
        <dbReference type="EMBL" id="OAF69882.1"/>
    </source>
</evidence>
<dbReference type="PANTHER" id="PTHR22878">
    <property type="entry name" value="DYNEIN HEAVY CHAIN 6, AXONEMAL-LIKE-RELATED"/>
    <property type="match status" value="1"/>
</dbReference>
<dbReference type="GO" id="GO:0007018">
    <property type="term" value="P:microtubule-based movement"/>
    <property type="evidence" value="ECO:0007669"/>
    <property type="project" value="InterPro"/>
</dbReference>
<dbReference type="GO" id="GO:0045505">
    <property type="term" value="F:dynein intermediate chain binding"/>
    <property type="evidence" value="ECO:0007669"/>
    <property type="project" value="InterPro"/>
</dbReference>
<proteinExistence type="predicted"/>
<feature type="domain" description="Dynein heavy chain linker" evidence="1">
    <location>
        <begin position="505"/>
        <end position="578"/>
    </location>
</feature>